<dbReference type="InterPro" id="IPR003838">
    <property type="entry name" value="ABC3_permease_C"/>
</dbReference>
<feature type="transmembrane region" description="Helical" evidence="7">
    <location>
        <begin position="258"/>
        <end position="283"/>
    </location>
</feature>
<keyword evidence="3" id="KW-1003">Cell membrane</keyword>
<keyword evidence="10" id="KW-1185">Reference proteome</keyword>
<evidence type="ECO:0000256" key="2">
    <source>
        <dbReference type="ARBA" id="ARBA00022448"/>
    </source>
</evidence>
<feature type="transmembrane region" description="Helical" evidence="7">
    <location>
        <begin position="12"/>
        <end position="35"/>
    </location>
</feature>
<evidence type="ECO:0000256" key="5">
    <source>
        <dbReference type="ARBA" id="ARBA00022989"/>
    </source>
</evidence>
<organism evidence="9 10">
    <name type="scientific">Bifidobacterium minimum</name>
    <dbReference type="NCBI Taxonomy" id="1693"/>
    <lineage>
        <taxon>Bacteria</taxon>
        <taxon>Bacillati</taxon>
        <taxon>Actinomycetota</taxon>
        <taxon>Actinomycetes</taxon>
        <taxon>Bifidobacteriales</taxon>
        <taxon>Bifidobacteriaceae</taxon>
        <taxon>Bifidobacterium</taxon>
    </lineage>
</organism>
<dbReference type="Proteomes" id="UP000029014">
    <property type="component" value="Unassembled WGS sequence"/>
</dbReference>
<keyword evidence="4 7" id="KW-0812">Transmembrane</keyword>
<accession>A0A087BQN5</accession>
<feature type="transmembrane region" description="Helical" evidence="7">
    <location>
        <begin position="345"/>
        <end position="366"/>
    </location>
</feature>
<evidence type="ECO:0000256" key="6">
    <source>
        <dbReference type="ARBA" id="ARBA00023136"/>
    </source>
</evidence>
<name>A0A087BQN5_9BIFI</name>
<evidence type="ECO:0000259" key="8">
    <source>
        <dbReference type="Pfam" id="PF02687"/>
    </source>
</evidence>
<gene>
    <name evidence="9" type="ORF">BMIN_1432</name>
</gene>
<evidence type="ECO:0000313" key="10">
    <source>
        <dbReference type="Proteomes" id="UP000029014"/>
    </source>
</evidence>
<feature type="transmembrane region" description="Helical" evidence="7">
    <location>
        <begin position="303"/>
        <end position="325"/>
    </location>
</feature>
<feature type="domain" description="ABC3 transporter permease C-terminal" evidence="8">
    <location>
        <begin position="263"/>
        <end position="374"/>
    </location>
</feature>
<comment type="subcellular location">
    <subcellularLocation>
        <location evidence="1">Cell membrane</location>
        <topology evidence="1">Multi-pass membrane protein</topology>
    </subcellularLocation>
</comment>
<dbReference type="GO" id="GO:0005886">
    <property type="term" value="C:plasma membrane"/>
    <property type="evidence" value="ECO:0007669"/>
    <property type="project" value="UniProtKB-SubCell"/>
</dbReference>
<keyword evidence="5 7" id="KW-1133">Transmembrane helix</keyword>
<dbReference type="RefSeq" id="WP_022861422.1">
    <property type="nucleotide sequence ID" value="NZ_JGZD01000007.1"/>
</dbReference>
<evidence type="ECO:0000256" key="4">
    <source>
        <dbReference type="ARBA" id="ARBA00022692"/>
    </source>
</evidence>
<evidence type="ECO:0000313" key="9">
    <source>
        <dbReference type="EMBL" id="KFI73335.1"/>
    </source>
</evidence>
<dbReference type="EMBL" id="JGZD01000007">
    <property type="protein sequence ID" value="KFI73335.1"/>
    <property type="molecule type" value="Genomic_DNA"/>
</dbReference>
<sequence>MFLAINEIRHNRLRYALVVLVILLIAYLVFFLAGLSNGLARENRSAIDSWKADEIVLSDDSNGTLAMSSLDPTQVSAIRATYKATLSQRSAVVEKDADASGSDDSSQKIDASLLGIASDGFLSPAVSDGRMFASDGEAVVDSTLASRYGVRLGDGLVVARSGGRTVKVVGFTKDAQLSVAPVVYMSSATLAGLFSAGSESSNAAAGSHGMAASGDATTSDGAVNAVVVRGTVRHAPSNVAVSSISDFIDDLPGYRAQVLTFGLMIGFLIGIAAMVVGVFIYVLTLQKRAVFGVMKAQGMSDSFLGRSIVAQTMILSLVGVLAGAVGTWGTSLALPDAVPYRADPVVIALSGALLIASALMAALFSVSAMSRIDPVEAIG</sequence>
<dbReference type="eggNOG" id="COG0577">
    <property type="taxonomic scope" value="Bacteria"/>
</dbReference>
<dbReference type="AlphaFoldDB" id="A0A087BQN5"/>
<dbReference type="Pfam" id="PF02687">
    <property type="entry name" value="FtsX"/>
    <property type="match status" value="1"/>
</dbReference>
<reference evidence="9 10" key="1">
    <citation type="submission" date="2014-03" db="EMBL/GenBank/DDBJ databases">
        <title>Genomics of Bifidobacteria.</title>
        <authorList>
            <person name="Ventura M."/>
            <person name="Milani C."/>
            <person name="Lugli G.A."/>
        </authorList>
    </citation>
    <scope>NUCLEOTIDE SEQUENCE [LARGE SCALE GENOMIC DNA]</scope>
    <source>
        <strain evidence="9 10">LMG 11592</strain>
    </source>
</reference>
<dbReference type="PANTHER" id="PTHR43738:SF1">
    <property type="entry name" value="HEMIN TRANSPORT SYSTEM PERMEASE PROTEIN HRTB-RELATED"/>
    <property type="match status" value="1"/>
</dbReference>
<keyword evidence="6 7" id="KW-0472">Membrane</keyword>
<evidence type="ECO:0000256" key="3">
    <source>
        <dbReference type="ARBA" id="ARBA00022475"/>
    </source>
</evidence>
<protein>
    <submittedName>
        <fullName evidence="9">Peptide ABC transporter permease</fullName>
    </submittedName>
</protein>
<dbReference type="PANTHER" id="PTHR43738">
    <property type="entry name" value="ABC TRANSPORTER, MEMBRANE PROTEIN"/>
    <property type="match status" value="1"/>
</dbReference>
<proteinExistence type="predicted"/>
<keyword evidence="2" id="KW-0813">Transport</keyword>
<dbReference type="InterPro" id="IPR051125">
    <property type="entry name" value="ABC-4/HrtB_transporter"/>
</dbReference>
<evidence type="ECO:0000256" key="1">
    <source>
        <dbReference type="ARBA" id="ARBA00004651"/>
    </source>
</evidence>
<comment type="caution">
    <text evidence="9">The sequence shown here is derived from an EMBL/GenBank/DDBJ whole genome shotgun (WGS) entry which is preliminary data.</text>
</comment>
<dbReference type="STRING" id="1693.BMIN_1432"/>
<evidence type="ECO:0000256" key="7">
    <source>
        <dbReference type="SAM" id="Phobius"/>
    </source>
</evidence>